<reference evidence="1" key="1">
    <citation type="submission" date="2021-02" db="EMBL/GenBank/DDBJ databases">
        <authorList>
            <person name="Nowell W R."/>
        </authorList>
    </citation>
    <scope>NUCLEOTIDE SEQUENCE</scope>
</reference>
<sequence length="92" mass="10428">LKEITIRDVPGGMHDALVDNVLKILNPNALSINLHNYLCHFSDYAPWNDIDFFEPVLNATPQLCSLYLRISPANEKNYMDDLGIACSRINTH</sequence>
<protein>
    <submittedName>
        <fullName evidence="1">Uncharacterized protein</fullName>
    </submittedName>
</protein>
<organism evidence="1 2">
    <name type="scientific">Rotaria magnacalcarata</name>
    <dbReference type="NCBI Taxonomy" id="392030"/>
    <lineage>
        <taxon>Eukaryota</taxon>
        <taxon>Metazoa</taxon>
        <taxon>Spiralia</taxon>
        <taxon>Gnathifera</taxon>
        <taxon>Rotifera</taxon>
        <taxon>Eurotatoria</taxon>
        <taxon>Bdelloidea</taxon>
        <taxon>Philodinida</taxon>
        <taxon>Philodinidae</taxon>
        <taxon>Rotaria</taxon>
    </lineage>
</organism>
<evidence type="ECO:0000313" key="2">
    <source>
        <dbReference type="Proteomes" id="UP000676336"/>
    </source>
</evidence>
<name>A0A8S3GJA9_9BILA</name>
<proteinExistence type="predicted"/>
<dbReference type="EMBL" id="CAJOBI010299102">
    <property type="protein sequence ID" value="CAF5164464.1"/>
    <property type="molecule type" value="Genomic_DNA"/>
</dbReference>
<gene>
    <name evidence="1" type="ORF">SMN809_LOCUS64847</name>
</gene>
<comment type="caution">
    <text evidence="1">The sequence shown here is derived from an EMBL/GenBank/DDBJ whole genome shotgun (WGS) entry which is preliminary data.</text>
</comment>
<accession>A0A8S3GJA9</accession>
<dbReference type="AlphaFoldDB" id="A0A8S3GJA9"/>
<dbReference type="Proteomes" id="UP000676336">
    <property type="component" value="Unassembled WGS sequence"/>
</dbReference>
<evidence type="ECO:0000313" key="1">
    <source>
        <dbReference type="EMBL" id="CAF5164464.1"/>
    </source>
</evidence>
<feature type="non-terminal residue" evidence="1">
    <location>
        <position position="1"/>
    </location>
</feature>